<comment type="caution">
    <text evidence="5">The sequence shown here is derived from an EMBL/GenBank/DDBJ whole genome shotgun (WGS) entry which is preliminary data.</text>
</comment>
<dbReference type="AlphaFoldDB" id="A0A1A6GG11"/>
<evidence type="ECO:0000256" key="2">
    <source>
        <dbReference type="PROSITE-ProRule" id="PRU00302"/>
    </source>
</evidence>
<evidence type="ECO:0000313" key="6">
    <source>
        <dbReference type="Proteomes" id="UP000092124"/>
    </source>
</evidence>
<dbReference type="Proteomes" id="UP000092124">
    <property type="component" value="Unassembled WGS sequence"/>
</dbReference>
<dbReference type="STRING" id="56216.A0A1A6GG11"/>
<proteinExistence type="predicted"/>
<dbReference type="FunFam" id="2.10.70.10:FF:000063">
    <property type="entry name" value="Sushi domain-containing protein 4"/>
    <property type="match status" value="1"/>
</dbReference>
<dbReference type="CDD" id="cd00033">
    <property type="entry name" value="CCP"/>
    <property type="match status" value="2"/>
</dbReference>
<dbReference type="GO" id="GO:0045957">
    <property type="term" value="P:negative regulation of complement activation, alternative pathway"/>
    <property type="evidence" value="ECO:0007669"/>
    <property type="project" value="TreeGrafter"/>
</dbReference>
<dbReference type="Gene3D" id="2.10.70.10">
    <property type="entry name" value="Complement Module, domain 1"/>
    <property type="match status" value="2"/>
</dbReference>
<dbReference type="OrthoDB" id="7487745at2759"/>
<protein>
    <recommendedName>
        <fullName evidence="4">Sushi domain-containing protein</fullName>
    </recommendedName>
</protein>
<evidence type="ECO:0000259" key="4">
    <source>
        <dbReference type="PROSITE" id="PS50923"/>
    </source>
</evidence>
<feature type="non-terminal residue" evidence="5">
    <location>
        <position position="303"/>
    </location>
</feature>
<evidence type="ECO:0000256" key="1">
    <source>
        <dbReference type="ARBA" id="ARBA00023157"/>
    </source>
</evidence>
<dbReference type="PROSITE" id="PS50923">
    <property type="entry name" value="SUSHI"/>
    <property type="match status" value="2"/>
</dbReference>
<sequence length="303" mass="33870">MYHGMNPSNGDGFLEQQLQQQQPQSPQRLLAVILWFQLALCFGPAQLTGGRGTWRAAHGHVETLLNPNSLSLVLPVTFSLKPWSTGQTSAMTLKSYGSWEAHLEEERDGRNVMAIAFLYLISTDPIQALNPVAPRPLDTPLNCRIPQIEDAEIHNKTYRHGDKLIITCHEGFKIRYPDLYNMVSLCRDDGTWNNLPICQGCLRPLASSNGYVNISEFQTSFPVGTVIAYRCFPGFKLEGSEYLECLHNLIWSSSPPRDMLEGGLSMLLAFAAASQQYQVSLATAVPGILGYSSTRYPWLQQYQ</sequence>
<dbReference type="EMBL" id="LZPO01097150">
    <property type="protein sequence ID" value="OBS64715.1"/>
    <property type="molecule type" value="Genomic_DNA"/>
</dbReference>
<accession>A0A1A6GG11</accession>
<dbReference type="Pfam" id="PF00084">
    <property type="entry name" value="Sushi"/>
    <property type="match status" value="2"/>
</dbReference>
<keyword evidence="1 2" id="KW-1015">Disulfide bond</keyword>
<keyword evidence="2" id="KW-0768">Sushi</keyword>
<dbReference type="FunFam" id="2.10.70.10:FF:000140">
    <property type="entry name" value="Sushi domain-containing protein 4"/>
    <property type="match status" value="1"/>
</dbReference>
<keyword evidence="6" id="KW-1185">Reference proteome</keyword>
<dbReference type="InterPro" id="IPR035976">
    <property type="entry name" value="Sushi/SCR/CCP_sf"/>
</dbReference>
<evidence type="ECO:0000313" key="5">
    <source>
        <dbReference type="EMBL" id="OBS64715.1"/>
    </source>
</evidence>
<dbReference type="GO" id="GO:0045959">
    <property type="term" value="P:negative regulation of complement activation, classical pathway"/>
    <property type="evidence" value="ECO:0007669"/>
    <property type="project" value="TreeGrafter"/>
</dbReference>
<dbReference type="PANTHER" id="PTHR47007:SF1">
    <property type="entry name" value="SUSHI DOMAIN-CONTAINING PROTEIN 4"/>
    <property type="match status" value="1"/>
</dbReference>
<dbReference type="SUPFAM" id="SSF57535">
    <property type="entry name" value="Complement control module/SCR domain"/>
    <property type="match status" value="2"/>
</dbReference>
<dbReference type="InterPro" id="IPR042985">
    <property type="entry name" value="SUSD4"/>
</dbReference>
<dbReference type="InterPro" id="IPR000436">
    <property type="entry name" value="Sushi_SCR_CCP_dom"/>
</dbReference>
<gene>
    <name evidence="5" type="ORF">A6R68_06740</name>
</gene>
<dbReference type="PANTHER" id="PTHR47007">
    <property type="entry name" value="SUSHI DOMAIN-CONTAINING PROTEIN 4"/>
    <property type="match status" value="1"/>
</dbReference>
<feature type="disulfide bond" evidence="2">
    <location>
        <begin position="143"/>
        <end position="186"/>
    </location>
</feature>
<organism evidence="5 6">
    <name type="scientific">Neotoma lepida</name>
    <name type="common">Desert woodrat</name>
    <dbReference type="NCBI Taxonomy" id="56216"/>
    <lineage>
        <taxon>Eukaryota</taxon>
        <taxon>Metazoa</taxon>
        <taxon>Chordata</taxon>
        <taxon>Craniata</taxon>
        <taxon>Vertebrata</taxon>
        <taxon>Euteleostomi</taxon>
        <taxon>Mammalia</taxon>
        <taxon>Eutheria</taxon>
        <taxon>Euarchontoglires</taxon>
        <taxon>Glires</taxon>
        <taxon>Rodentia</taxon>
        <taxon>Myomorpha</taxon>
        <taxon>Muroidea</taxon>
        <taxon>Cricetidae</taxon>
        <taxon>Neotominae</taxon>
        <taxon>Neotoma</taxon>
    </lineage>
</organism>
<dbReference type="SMART" id="SM00032">
    <property type="entry name" value="CCP"/>
    <property type="match status" value="2"/>
</dbReference>
<name>A0A1A6GG11_NEOLE</name>
<reference evidence="5 6" key="1">
    <citation type="submission" date="2016-06" db="EMBL/GenBank/DDBJ databases">
        <title>The Draft Genome Sequence and Annotation of the Desert Woodrat Neotoma lepida.</title>
        <authorList>
            <person name="Campbell M."/>
            <person name="Oakeson K.F."/>
            <person name="Yandell M."/>
            <person name="Halpert J.R."/>
            <person name="Dearing D."/>
        </authorList>
    </citation>
    <scope>NUCLEOTIDE SEQUENCE [LARGE SCALE GENOMIC DNA]</scope>
    <source>
        <strain evidence="5">417</strain>
        <tissue evidence="5">Liver</tissue>
    </source>
</reference>
<comment type="caution">
    <text evidence="2">Lacks conserved residue(s) required for the propagation of feature annotation.</text>
</comment>
<evidence type="ECO:0000256" key="3">
    <source>
        <dbReference type="SAM" id="MobiDB-lite"/>
    </source>
</evidence>
<feature type="domain" description="Sushi" evidence="4">
    <location>
        <begin position="141"/>
        <end position="200"/>
    </location>
</feature>
<feature type="region of interest" description="Disordered" evidence="3">
    <location>
        <begin position="1"/>
        <end position="20"/>
    </location>
</feature>
<feature type="domain" description="Sushi" evidence="4">
    <location>
        <begin position="207"/>
        <end position="260"/>
    </location>
</feature>